<gene>
    <name evidence="2" type="ORF">GCM10020366_44360</name>
</gene>
<name>A0ABP6RVP0_9PSEU</name>
<feature type="compositionally biased region" description="Basic and acidic residues" evidence="1">
    <location>
        <begin position="165"/>
        <end position="174"/>
    </location>
</feature>
<evidence type="ECO:0008006" key="4">
    <source>
        <dbReference type="Google" id="ProtNLM"/>
    </source>
</evidence>
<dbReference type="RefSeq" id="WP_258342038.1">
    <property type="nucleotide sequence ID" value="NZ_BAAAYK010000038.1"/>
</dbReference>
<feature type="region of interest" description="Disordered" evidence="1">
    <location>
        <begin position="1"/>
        <end position="174"/>
    </location>
</feature>
<organism evidence="2 3">
    <name type="scientific">Saccharopolyspora gregorii</name>
    <dbReference type="NCBI Taxonomy" id="33914"/>
    <lineage>
        <taxon>Bacteria</taxon>
        <taxon>Bacillati</taxon>
        <taxon>Actinomycetota</taxon>
        <taxon>Actinomycetes</taxon>
        <taxon>Pseudonocardiales</taxon>
        <taxon>Pseudonocardiaceae</taxon>
        <taxon>Saccharopolyspora</taxon>
    </lineage>
</organism>
<feature type="compositionally biased region" description="Acidic residues" evidence="1">
    <location>
        <begin position="33"/>
        <end position="49"/>
    </location>
</feature>
<dbReference type="Proteomes" id="UP001500483">
    <property type="component" value="Unassembled WGS sequence"/>
</dbReference>
<evidence type="ECO:0000313" key="3">
    <source>
        <dbReference type="Proteomes" id="UP001500483"/>
    </source>
</evidence>
<feature type="compositionally biased region" description="Acidic residues" evidence="1">
    <location>
        <begin position="102"/>
        <end position="113"/>
    </location>
</feature>
<sequence>MSDPLDAETPSADEVGPDPADPQDPAELQSAGDLDEDELGVDPLEEGVEPPEHWSRDVVDRPTPREQREGETIDERLAEERPDPDDEVGKPLAETRLHELDDTVDEQAAEEVADGVSGEQVAEQAERSTGTGTVVEGEEVEDTGLSAVTNEGSAAPARNASPEENAERVQDGRA</sequence>
<accession>A0ABP6RVP0</accession>
<evidence type="ECO:0000256" key="1">
    <source>
        <dbReference type="SAM" id="MobiDB-lite"/>
    </source>
</evidence>
<comment type="caution">
    <text evidence="2">The sequence shown here is derived from an EMBL/GenBank/DDBJ whole genome shotgun (WGS) entry which is preliminary data.</text>
</comment>
<reference evidence="3" key="1">
    <citation type="journal article" date="2019" name="Int. J. Syst. Evol. Microbiol.">
        <title>The Global Catalogue of Microorganisms (GCM) 10K type strain sequencing project: providing services to taxonomists for standard genome sequencing and annotation.</title>
        <authorList>
            <consortium name="The Broad Institute Genomics Platform"/>
            <consortium name="The Broad Institute Genome Sequencing Center for Infectious Disease"/>
            <person name="Wu L."/>
            <person name="Ma J."/>
        </authorList>
    </citation>
    <scope>NUCLEOTIDE SEQUENCE [LARGE SCALE GENOMIC DNA]</scope>
    <source>
        <strain evidence="3">JCM 9687</strain>
    </source>
</reference>
<dbReference type="EMBL" id="BAAAYK010000038">
    <property type="protein sequence ID" value="GAA3361228.1"/>
    <property type="molecule type" value="Genomic_DNA"/>
</dbReference>
<keyword evidence="3" id="KW-1185">Reference proteome</keyword>
<protein>
    <recommendedName>
        <fullName evidence="4">DUF5709 domain-containing protein</fullName>
    </recommendedName>
</protein>
<feature type="compositionally biased region" description="Basic and acidic residues" evidence="1">
    <location>
        <begin position="50"/>
        <end position="101"/>
    </location>
</feature>
<proteinExistence type="predicted"/>
<evidence type="ECO:0000313" key="2">
    <source>
        <dbReference type="EMBL" id="GAA3361228.1"/>
    </source>
</evidence>